<protein>
    <submittedName>
        <fullName evidence="1">Uncharacterized protein</fullName>
    </submittedName>
</protein>
<gene>
    <name evidence="1" type="ORF">EVA_15374</name>
</gene>
<reference evidence="1" key="1">
    <citation type="journal article" date="2012" name="PLoS ONE">
        <title>Gene sets for utilization of primary and secondary nutrition supplies in the distal gut of endangered iberian lynx.</title>
        <authorList>
            <person name="Alcaide M."/>
            <person name="Messina E."/>
            <person name="Richter M."/>
            <person name="Bargiela R."/>
            <person name="Peplies J."/>
            <person name="Huws S.A."/>
            <person name="Newbold C.J."/>
            <person name="Golyshin P.N."/>
            <person name="Simon M.A."/>
            <person name="Lopez G."/>
            <person name="Yakimov M.M."/>
            <person name="Ferrer M."/>
        </authorList>
    </citation>
    <scope>NUCLEOTIDE SEQUENCE</scope>
</reference>
<sequence length="53" mass="6256">MCTVNLMPYDVFSSAVFTFMMRFLQSFAKETQDSHDKNSCHDLHVFVNIDMLY</sequence>
<dbReference type="EMBL" id="AMCI01005245">
    <property type="protein sequence ID" value="EJW96516.1"/>
    <property type="molecule type" value="Genomic_DNA"/>
</dbReference>
<accession>J9FNJ9</accession>
<dbReference type="AlphaFoldDB" id="J9FNJ9"/>
<organism evidence="1">
    <name type="scientific">gut metagenome</name>
    <dbReference type="NCBI Taxonomy" id="749906"/>
    <lineage>
        <taxon>unclassified sequences</taxon>
        <taxon>metagenomes</taxon>
        <taxon>organismal metagenomes</taxon>
    </lineage>
</organism>
<proteinExistence type="predicted"/>
<name>J9FNJ9_9ZZZZ</name>
<comment type="caution">
    <text evidence="1">The sequence shown here is derived from an EMBL/GenBank/DDBJ whole genome shotgun (WGS) entry which is preliminary data.</text>
</comment>
<evidence type="ECO:0000313" key="1">
    <source>
        <dbReference type="EMBL" id="EJW96516.1"/>
    </source>
</evidence>